<dbReference type="InterPro" id="IPR027417">
    <property type="entry name" value="P-loop_NTPase"/>
</dbReference>
<dbReference type="Gene3D" id="3.40.50.300">
    <property type="entry name" value="P-loop containing nucleotide triphosphate hydrolases"/>
    <property type="match status" value="1"/>
</dbReference>
<dbReference type="OrthoDB" id="9805802at2"/>
<proteinExistence type="predicted"/>
<dbReference type="GO" id="GO:0004519">
    <property type="term" value="F:endonuclease activity"/>
    <property type="evidence" value="ECO:0007669"/>
    <property type="project" value="UniProtKB-KW"/>
</dbReference>
<dbReference type="CDD" id="cd00267">
    <property type="entry name" value="ABC_ATPase"/>
    <property type="match status" value="1"/>
</dbReference>
<keyword evidence="3" id="KW-1185">Reference proteome</keyword>
<dbReference type="Pfam" id="PF13304">
    <property type="entry name" value="AAA_21"/>
    <property type="match status" value="1"/>
</dbReference>
<dbReference type="InterPro" id="IPR003593">
    <property type="entry name" value="AAA+_ATPase"/>
</dbReference>
<sequence>MIVNIINNGRILKDSFNILLPDLTILTGENGSGKTQLLMSIIENSHGYWELQNTTTSNIPNTNPQLIYPVLSNDGRELKDIIYSFPGLKTAEIEHHQYQKPLIQDIKEQWNILNPISKSYILIKDQTFDNDINKELMILNQSIVNFAKSLTTDNTRLSDSQVKKVSEHQLKQLKKISIQSNKSIENLTFIDFIIFYDLPTNIFSSALDLLFHQFHLKQKYYKELTINTPPPWVVFYNILEKANFKYRAEYIPSENEEFPSPVNLIDKENGMSNVYFETLSSGEKTIMALIFVLYHSSSNGKFPEVILFDEPDAHLHPSLTQLFLSVIEKVLVEEQKVKVMLTTHSPSTIALAPDDSIYRMDRTLGYPVKENKNTAIQSLSNGLASVTIEYGNLGISYNLQNTTKHIVFTEGITDKIILEIAWKKLYNNKEMPFFIQDSFSASFLGNMFNQGDQDPDGIFIQFPEKIKIALFDFDQAGYSNWNREKKFPSLEETDPTRCLVRSNKKNGYLLLLPVPDDDEIKKLVIKNKNETFEDKSNLTIESLFLNVPLFKETYFIKESVLGGGSIYLFKGDKRKFAKNLTNLAPSYFKEFHPLFAKIEYIINQKTD</sequence>
<dbReference type="PANTHER" id="PTHR43581:SF2">
    <property type="entry name" value="EXCINUCLEASE ATPASE SUBUNIT"/>
    <property type="match status" value="1"/>
</dbReference>
<feature type="domain" description="AAA+ ATPase" evidence="1">
    <location>
        <begin position="20"/>
        <end position="370"/>
    </location>
</feature>
<reference evidence="3" key="1">
    <citation type="submission" date="2016-11" db="EMBL/GenBank/DDBJ databases">
        <authorList>
            <person name="Varghese N."/>
            <person name="Submissions S."/>
        </authorList>
    </citation>
    <scope>NUCLEOTIDE SEQUENCE [LARGE SCALE GENOMIC DNA]</scope>
    <source>
        <strain evidence="3">DSM 27370</strain>
    </source>
</reference>
<dbReference type="PANTHER" id="PTHR43581">
    <property type="entry name" value="ATP/GTP PHOSPHATASE"/>
    <property type="match status" value="1"/>
</dbReference>
<dbReference type="EMBL" id="FQUC01000013">
    <property type="protein sequence ID" value="SHF97470.1"/>
    <property type="molecule type" value="Genomic_DNA"/>
</dbReference>
<dbReference type="InterPro" id="IPR051396">
    <property type="entry name" value="Bact_Antivir_Def_Nuclease"/>
</dbReference>
<dbReference type="Proteomes" id="UP000184480">
    <property type="component" value="Unassembled WGS sequence"/>
</dbReference>
<protein>
    <submittedName>
        <fullName evidence="2">Predicted ATP-dependent endonuclease of the OLD family, contains P-loop ATPase and TOPRIM domains</fullName>
    </submittedName>
</protein>
<keyword evidence="2" id="KW-0378">Hydrolase</keyword>
<organism evidence="2 3">
    <name type="scientific">Dysgonomonas macrotermitis</name>
    <dbReference type="NCBI Taxonomy" id="1346286"/>
    <lineage>
        <taxon>Bacteria</taxon>
        <taxon>Pseudomonadati</taxon>
        <taxon>Bacteroidota</taxon>
        <taxon>Bacteroidia</taxon>
        <taxon>Bacteroidales</taxon>
        <taxon>Dysgonomonadaceae</taxon>
        <taxon>Dysgonomonas</taxon>
    </lineage>
</organism>
<evidence type="ECO:0000313" key="2">
    <source>
        <dbReference type="EMBL" id="SHF97470.1"/>
    </source>
</evidence>
<dbReference type="GO" id="GO:0005524">
    <property type="term" value="F:ATP binding"/>
    <property type="evidence" value="ECO:0007669"/>
    <property type="project" value="InterPro"/>
</dbReference>
<dbReference type="RefSeq" id="WP_062181064.1">
    <property type="nucleotide sequence ID" value="NZ_BBXL01000012.1"/>
</dbReference>
<dbReference type="InterPro" id="IPR003959">
    <property type="entry name" value="ATPase_AAA_core"/>
</dbReference>
<name>A0A1M5G100_9BACT</name>
<dbReference type="AlphaFoldDB" id="A0A1M5G100"/>
<keyword evidence="2" id="KW-0255">Endonuclease</keyword>
<keyword evidence="2" id="KW-0540">Nuclease</keyword>
<gene>
    <name evidence="2" type="ORF">SAMN05444362_11319</name>
</gene>
<accession>A0A1M5G100</accession>
<dbReference type="SMART" id="SM00382">
    <property type="entry name" value="AAA"/>
    <property type="match status" value="1"/>
</dbReference>
<dbReference type="SUPFAM" id="SSF52540">
    <property type="entry name" value="P-loop containing nucleoside triphosphate hydrolases"/>
    <property type="match status" value="1"/>
</dbReference>
<dbReference type="STRING" id="1346286.SAMN05444362_11319"/>
<dbReference type="GO" id="GO:0016887">
    <property type="term" value="F:ATP hydrolysis activity"/>
    <property type="evidence" value="ECO:0007669"/>
    <property type="project" value="InterPro"/>
</dbReference>
<evidence type="ECO:0000313" key="3">
    <source>
        <dbReference type="Proteomes" id="UP000184480"/>
    </source>
</evidence>
<evidence type="ECO:0000259" key="1">
    <source>
        <dbReference type="SMART" id="SM00382"/>
    </source>
</evidence>